<comment type="caution">
    <text evidence="2">The sequence shown here is derived from an EMBL/GenBank/DDBJ whole genome shotgun (WGS) entry which is preliminary data.</text>
</comment>
<dbReference type="EMBL" id="JBKAMQ010000002">
    <property type="protein sequence ID" value="MFN6505987.1"/>
    <property type="molecule type" value="Genomic_DNA"/>
</dbReference>
<dbReference type="Proteomes" id="UP001635788">
    <property type="component" value="Unassembled WGS sequence"/>
</dbReference>
<keyword evidence="3" id="KW-1185">Reference proteome</keyword>
<gene>
    <name evidence="2" type="ORF">ACK3FC_01740</name>
</gene>
<proteinExistence type="predicted"/>
<dbReference type="RefSeq" id="WP_258983211.1">
    <property type="nucleotide sequence ID" value="NZ_CP064001.1"/>
</dbReference>
<accession>A0ABW9KQ99</accession>
<reference evidence="2 3" key="1">
    <citation type="submission" date="2024-12" db="EMBL/GenBank/DDBJ databases">
        <authorList>
            <person name="Alaofin S."/>
            <person name="Velasco D."/>
            <person name="Li D."/>
            <person name="Baldwin T."/>
            <person name="Liu Z."/>
            <person name="Schachterle J.K."/>
        </authorList>
    </citation>
    <scope>NUCLEOTIDE SEQUENCE [LARGE SCALE GENOMIC DNA]</scope>
    <source>
        <strain evidence="2 3">B1</strain>
    </source>
</reference>
<name>A0ABW9KQ99_XANCT</name>
<evidence type="ECO:0000313" key="3">
    <source>
        <dbReference type="Proteomes" id="UP001635788"/>
    </source>
</evidence>
<protein>
    <submittedName>
        <fullName evidence="2">Uncharacterized protein</fullName>
    </submittedName>
</protein>
<organism evidence="2 3">
    <name type="scientific">Xanthomonas translucens pv. translucens</name>
    <dbReference type="NCBI Taxonomy" id="134875"/>
    <lineage>
        <taxon>Bacteria</taxon>
        <taxon>Pseudomonadati</taxon>
        <taxon>Pseudomonadota</taxon>
        <taxon>Gammaproteobacteria</taxon>
        <taxon>Lysobacterales</taxon>
        <taxon>Lysobacteraceae</taxon>
        <taxon>Xanthomonas</taxon>
        <taxon>Xanthomonas translucens group</taxon>
    </lineage>
</organism>
<evidence type="ECO:0000256" key="1">
    <source>
        <dbReference type="SAM" id="MobiDB-lite"/>
    </source>
</evidence>
<evidence type="ECO:0000313" key="2">
    <source>
        <dbReference type="EMBL" id="MFN6505987.1"/>
    </source>
</evidence>
<sequence length="43" mass="4734">MLYAAAASQCSSHASAIRKLKKQRAKSHGSQAFTPDQVKRIFD</sequence>
<feature type="region of interest" description="Disordered" evidence="1">
    <location>
        <begin position="19"/>
        <end position="43"/>
    </location>
</feature>